<organism evidence="14 15">
    <name type="scientific">Tangfeifania diversioriginum</name>
    <dbReference type="NCBI Taxonomy" id="1168035"/>
    <lineage>
        <taxon>Bacteria</taxon>
        <taxon>Pseudomonadati</taxon>
        <taxon>Bacteroidota</taxon>
        <taxon>Bacteroidia</taxon>
        <taxon>Marinilabiliales</taxon>
        <taxon>Prolixibacteraceae</taxon>
        <taxon>Tangfeifania</taxon>
    </lineage>
</organism>
<keyword evidence="6" id="KW-0808">Transferase</keyword>
<evidence type="ECO:0000256" key="10">
    <source>
        <dbReference type="ARBA" id="ARBA00023012"/>
    </source>
</evidence>
<evidence type="ECO:0000313" key="15">
    <source>
        <dbReference type="Proteomes" id="UP000184050"/>
    </source>
</evidence>
<dbReference type="STRING" id="1168035.SAMN05444280_13920"/>
<keyword evidence="12" id="KW-0812">Transmembrane</keyword>
<dbReference type="SUPFAM" id="SSF47384">
    <property type="entry name" value="Homodimeric domain of signal transducing histidine kinase"/>
    <property type="match status" value="1"/>
</dbReference>
<dbReference type="GO" id="GO:0005524">
    <property type="term" value="F:ATP binding"/>
    <property type="evidence" value="ECO:0007669"/>
    <property type="project" value="UniProtKB-KW"/>
</dbReference>
<evidence type="ECO:0000256" key="1">
    <source>
        <dbReference type="ARBA" id="ARBA00000085"/>
    </source>
</evidence>
<dbReference type="InterPro" id="IPR004358">
    <property type="entry name" value="Sig_transdc_His_kin-like_C"/>
</dbReference>
<dbReference type="InterPro" id="IPR003594">
    <property type="entry name" value="HATPase_dom"/>
</dbReference>
<dbReference type="Pfam" id="PF02518">
    <property type="entry name" value="HATPase_c"/>
    <property type="match status" value="1"/>
</dbReference>
<name>A0A1M6N4T1_9BACT</name>
<keyword evidence="10" id="KW-0902">Two-component regulatory system</keyword>
<dbReference type="CDD" id="cd00082">
    <property type="entry name" value="HisKA"/>
    <property type="match status" value="1"/>
</dbReference>
<dbReference type="PANTHER" id="PTHR43711:SF31">
    <property type="entry name" value="HISTIDINE KINASE"/>
    <property type="match status" value="1"/>
</dbReference>
<evidence type="ECO:0000256" key="11">
    <source>
        <dbReference type="ARBA" id="ARBA00023136"/>
    </source>
</evidence>
<gene>
    <name evidence="14" type="ORF">SAMN05444280_13920</name>
</gene>
<evidence type="ECO:0000256" key="9">
    <source>
        <dbReference type="ARBA" id="ARBA00022840"/>
    </source>
</evidence>
<dbReference type="InterPro" id="IPR036097">
    <property type="entry name" value="HisK_dim/P_sf"/>
</dbReference>
<dbReference type="GO" id="GO:0000155">
    <property type="term" value="F:phosphorelay sensor kinase activity"/>
    <property type="evidence" value="ECO:0007669"/>
    <property type="project" value="InterPro"/>
</dbReference>
<dbReference type="InterPro" id="IPR050736">
    <property type="entry name" value="Sensor_HK_Regulatory"/>
</dbReference>
<evidence type="ECO:0000256" key="8">
    <source>
        <dbReference type="ARBA" id="ARBA00022777"/>
    </source>
</evidence>
<protein>
    <recommendedName>
        <fullName evidence="3">histidine kinase</fullName>
        <ecNumber evidence="3">2.7.13.3</ecNumber>
    </recommendedName>
</protein>
<dbReference type="Proteomes" id="UP000184050">
    <property type="component" value="Unassembled WGS sequence"/>
</dbReference>
<evidence type="ECO:0000256" key="5">
    <source>
        <dbReference type="ARBA" id="ARBA00022553"/>
    </source>
</evidence>
<dbReference type="SMART" id="SM00388">
    <property type="entry name" value="HisKA"/>
    <property type="match status" value="1"/>
</dbReference>
<feature type="transmembrane region" description="Helical" evidence="12">
    <location>
        <begin position="67"/>
        <end position="87"/>
    </location>
</feature>
<evidence type="ECO:0000313" key="14">
    <source>
        <dbReference type="EMBL" id="SHJ90711.1"/>
    </source>
</evidence>
<dbReference type="PROSITE" id="PS50109">
    <property type="entry name" value="HIS_KIN"/>
    <property type="match status" value="1"/>
</dbReference>
<sequence length="352" mass="40293">MLFFVVRLYVALFKFYYCQPIMKSKFKFEYRITFLYIIIGLLWIFLTDAILVFLINDNQVLSTFQSFKGSFYVVITSVFLFILTRRYTQKEEEVKKRLIESKERAEESDRLKSSFLANMSHEIRTPMNGILGFVGLLEDVTLTKDKYLIYVNLVKKSSERLLETINDIIEISKIESNQATLKKSQFDVNESLNFLYGFFKPAAEEKNLSLRLVNSLSDSMVVFNTDKNKFESILTNFIKNAIKFTREGFVEIGFRRNNGTYLFYVKDTGSGIPKEKQEAVFDRFVQADIEITRPYEGSGLGLAIAKAYAAMLGGKIGIESEEGKGSTFSFTINGAAVADSQPFEASTVQFEN</sequence>
<evidence type="ECO:0000259" key="13">
    <source>
        <dbReference type="PROSITE" id="PS50109"/>
    </source>
</evidence>
<dbReference type="Gene3D" id="3.30.565.10">
    <property type="entry name" value="Histidine kinase-like ATPase, C-terminal domain"/>
    <property type="match status" value="1"/>
</dbReference>
<feature type="transmembrane region" description="Helical" evidence="12">
    <location>
        <begin position="34"/>
        <end position="55"/>
    </location>
</feature>
<dbReference type="Pfam" id="PF00512">
    <property type="entry name" value="HisKA"/>
    <property type="match status" value="1"/>
</dbReference>
<comment type="catalytic activity">
    <reaction evidence="1">
        <text>ATP + protein L-histidine = ADP + protein N-phospho-L-histidine.</text>
        <dbReference type="EC" id="2.7.13.3"/>
    </reaction>
</comment>
<evidence type="ECO:0000256" key="2">
    <source>
        <dbReference type="ARBA" id="ARBA00004236"/>
    </source>
</evidence>
<comment type="subcellular location">
    <subcellularLocation>
        <location evidence="2">Cell membrane</location>
    </subcellularLocation>
</comment>
<keyword evidence="12" id="KW-1133">Transmembrane helix</keyword>
<keyword evidence="9" id="KW-0067">ATP-binding</keyword>
<dbReference type="FunFam" id="3.30.565.10:FF:000023">
    <property type="entry name" value="PAS domain-containing sensor histidine kinase"/>
    <property type="match status" value="1"/>
</dbReference>
<evidence type="ECO:0000256" key="6">
    <source>
        <dbReference type="ARBA" id="ARBA00022679"/>
    </source>
</evidence>
<dbReference type="EC" id="2.7.13.3" evidence="3"/>
<proteinExistence type="predicted"/>
<accession>A0A1M6N4T1</accession>
<dbReference type="OrthoDB" id="9796457at2"/>
<dbReference type="PANTHER" id="PTHR43711">
    <property type="entry name" value="TWO-COMPONENT HISTIDINE KINASE"/>
    <property type="match status" value="1"/>
</dbReference>
<dbReference type="CDD" id="cd16922">
    <property type="entry name" value="HATPase_EvgS-ArcB-TorS-like"/>
    <property type="match status" value="1"/>
</dbReference>
<dbReference type="SMART" id="SM00387">
    <property type="entry name" value="HATPase_c"/>
    <property type="match status" value="1"/>
</dbReference>
<dbReference type="AlphaFoldDB" id="A0A1M6N4T1"/>
<dbReference type="PRINTS" id="PR00344">
    <property type="entry name" value="BCTRLSENSOR"/>
</dbReference>
<keyword evidence="4" id="KW-1003">Cell membrane</keyword>
<dbReference type="Gene3D" id="1.10.287.130">
    <property type="match status" value="1"/>
</dbReference>
<reference evidence="14 15" key="1">
    <citation type="submission" date="2016-11" db="EMBL/GenBank/DDBJ databases">
        <authorList>
            <person name="Jaros S."/>
            <person name="Januszkiewicz K."/>
            <person name="Wedrychowicz H."/>
        </authorList>
    </citation>
    <scope>NUCLEOTIDE SEQUENCE [LARGE SCALE GENOMIC DNA]</scope>
    <source>
        <strain evidence="14 15">DSM 27063</strain>
    </source>
</reference>
<keyword evidence="5" id="KW-0597">Phosphoprotein</keyword>
<keyword evidence="11 12" id="KW-0472">Membrane</keyword>
<keyword evidence="7" id="KW-0547">Nucleotide-binding</keyword>
<dbReference type="SUPFAM" id="SSF55874">
    <property type="entry name" value="ATPase domain of HSP90 chaperone/DNA topoisomerase II/histidine kinase"/>
    <property type="match status" value="1"/>
</dbReference>
<dbReference type="GO" id="GO:0005886">
    <property type="term" value="C:plasma membrane"/>
    <property type="evidence" value="ECO:0007669"/>
    <property type="project" value="UniProtKB-SubCell"/>
</dbReference>
<dbReference type="InterPro" id="IPR003661">
    <property type="entry name" value="HisK_dim/P_dom"/>
</dbReference>
<evidence type="ECO:0000256" key="4">
    <source>
        <dbReference type="ARBA" id="ARBA00022475"/>
    </source>
</evidence>
<keyword evidence="8 14" id="KW-0418">Kinase</keyword>
<dbReference type="InterPro" id="IPR005467">
    <property type="entry name" value="His_kinase_dom"/>
</dbReference>
<dbReference type="InterPro" id="IPR036890">
    <property type="entry name" value="HATPase_C_sf"/>
</dbReference>
<evidence type="ECO:0000256" key="12">
    <source>
        <dbReference type="SAM" id="Phobius"/>
    </source>
</evidence>
<evidence type="ECO:0000256" key="7">
    <source>
        <dbReference type="ARBA" id="ARBA00022741"/>
    </source>
</evidence>
<feature type="domain" description="Histidine kinase" evidence="13">
    <location>
        <begin position="118"/>
        <end position="336"/>
    </location>
</feature>
<keyword evidence="15" id="KW-1185">Reference proteome</keyword>
<evidence type="ECO:0000256" key="3">
    <source>
        <dbReference type="ARBA" id="ARBA00012438"/>
    </source>
</evidence>
<dbReference type="EMBL" id="FQZE01000039">
    <property type="protein sequence ID" value="SHJ90711.1"/>
    <property type="molecule type" value="Genomic_DNA"/>
</dbReference>